<keyword evidence="3" id="KW-0472">Membrane</keyword>
<dbReference type="EMBL" id="LPWE01000010">
    <property type="protein sequence ID" value="ODR95622.1"/>
    <property type="molecule type" value="Genomic_DNA"/>
</dbReference>
<name>A0A1E3VQ35_9HYPH</name>
<sequence length="503" mass="52939">MGDPYGGSIFGNTVRTPGTVAGGQVGYNWQHDAAVFGIEADASWADLGGTNTCFAYSGYFISSNCRAGIDALGTLTGRLGYILPSDGKTLLFGKAGLAWVTGDLQAIPNGGLQVPGTAESGTEWGWTVGGGVERALSPRWTVKAEYGFLAFDQGFVGPSSRVQPRPPQPGFDAAAPARTDLSQDVHLIKLGVNYRLGPAAEMGAVASGDGASTPGTLARDTMAPGYALTTGARYVYGWGQFHKDLGIQNQGLGSLGSRLTYENTDTHGGEAFARLDTPFGLVVKGLVGGGSSGGALNDEDWDLEFGPNEVPYSNTLSSVDNDIRYGIVDVGYALWRGPAHSITPFVGYAHFEQDMTGLGCRQIANRYSDCNPAFARSVRGITEDDTWQALRLGAAAEAQIAPRVSLVADAAYLPYVAFDGTDDHILRNLVSPEDGEGIGVQLEATLSYALTDAFSIGVGGRYWAMWTTQGTVNFGGTGTIIPMRYAAEQAQLLVQGSYRFGGP</sequence>
<feature type="domain" description="Outer membrane protein beta-barrel" evidence="6">
    <location>
        <begin position="18"/>
        <end position="194"/>
    </location>
</feature>
<keyword evidence="4" id="KW-0998">Cell outer membrane</keyword>
<evidence type="ECO:0000256" key="5">
    <source>
        <dbReference type="ARBA" id="ARBA00038306"/>
    </source>
</evidence>
<comment type="caution">
    <text evidence="7">The sequence shown here is derived from an EMBL/GenBank/DDBJ whole genome shotgun (WGS) entry which is preliminary data.</text>
</comment>
<dbReference type="SUPFAM" id="SSF56925">
    <property type="entry name" value="OMPA-like"/>
    <property type="match status" value="1"/>
</dbReference>
<dbReference type="RefSeq" id="WP_158007358.1">
    <property type="nucleotide sequence ID" value="NZ_LPWE01000010.1"/>
</dbReference>
<gene>
    <name evidence="7" type="ORF">AUC70_01625</name>
</gene>
<protein>
    <recommendedName>
        <fullName evidence="6">Outer membrane protein beta-barrel domain-containing protein</fullName>
    </recommendedName>
</protein>
<accession>A0A1E3VQ35</accession>
<dbReference type="Gene3D" id="2.40.160.20">
    <property type="match status" value="1"/>
</dbReference>
<comment type="similarity">
    <text evidence="5">Belongs to the Omp25/RopB family.</text>
</comment>
<organism evidence="7 8">
    <name type="scientific">Methyloceanibacter stevinii</name>
    <dbReference type="NCBI Taxonomy" id="1774970"/>
    <lineage>
        <taxon>Bacteria</taxon>
        <taxon>Pseudomonadati</taxon>
        <taxon>Pseudomonadota</taxon>
        <taxon>Alphaproteobacteria</taxon>
        <taxon>Hyphomicrobiales</taxon>
        <taxon>Hyphomicrobiaceae</taxon>
        <taxon>Methyloceanibacter</taxon>
    </lineage>
</organism>
<evidence type="ECO:0000313" key="7">
    <source>
        <dbReference type="EMBL" id="ODR95622.1"/>
    </source>
</evidence>
<dbReference type="InterPro" id="IPR011250">
    <property type="entry name" value="OMP/PagP_B-barrel"/>
</dbReference>
<dbReference type="SUPFAM" id="SSF69917">
    <property type="entry name" value="OMPT-like"/>
    <property type="match status" value="1"/>
</dbReference>
<dbReference type="GO" id="GO:0004190">
    <property type="term" value="F:aspartic-type endopeptidase activity"/>
    <property type="evidence" value="ECO:0007669"/>
    <property type="project" value="InterPro"/>
</dbReference>
<evidence type="ECO:0000256" key="1">
    <source>
        <dbReference type="ARBA" id="ARBA00004442"/>
    </source>
</evidence>
<keyword evidence="8" id="KW-1185">Reference proteome</keyword>
<dbReference type="Gene3D" id="2.40.128.90">
    <property type="entry name" value="OMPT-like"/>
    <property type="match status" value="1"/>
</dbReference>
<dbReference type="InterPro" id="IPR051692">
    <property type="entry name" value="OMP-like"/>
</dbReference>
<evidence type="ECO:0000313" key="8">
    <source>
        <dbReference type="Proteomes" id="UP000094172"/>
    </source>
</evidence>
<evidence type="ECO:0000256" key="3">
    <source>
        <dbReference type="ARBA" id="ARBA00023136"/>
    </source>
</evidence>
<reference evidence="7 8" key="1">
    <citation type="journal article" date="2016" name="Environ. Microbiol.">
        <title>New Methyloceanibacter diversity from North Sea sediments includes methanotroph containing solely the soluble methane monooxygenase.</title>
        <authorList>
            <person name="Vekeman B."/>
            <person name="Kerckhof F.M."/>
            <person name="Cremers G."/>
            <person name="de Vos P."/>
            <person name="Vandamme P."/>
            <person name="Boon N."/>
            <person name="Op den Camp H.J."/>
            <person name="Heylen K."/>
        </authorList>
    </citation>
    <scope>NUCLEOTIDE SEQUENCE [LARGE SCALE GENOMIC DNA]</scope>
    <source>
        <strain evidence="7 8">R-67176</strain>
    </source>
</reference>
<dbReference type="InterPro" id="IPR053724">
    <property type="entry name" value="OMP_A26_sf"/>
</dbReference>
<dbReference type="Pfam" id="PF13505">
    <property type="entry name" value="OMP_b-brl"/>
    <property type="match status" value="1"/>
</dbReference>
<comment type="subcellular location">
    <subcellularLocation>
        <location evidence="1">Cell outer membrane</location>
    </subcellularLocation>
</comment>
<dbReference type="InterPro" id="IPR027385">
    <property type="entry name" value="Beta-barrel_OMP"/>
</dbReference>
<keyword evidence="2" id="KW-0732">Signal</keyword>
<dbReference type="AlphaFoldDB" id="A0A1E3VQ35"/>
<dbReference type="Proteomes" id="UP000094172">
    <property type="component" value="Unassembled WGS sequence"/>
</dbReference>
<dbReference type="STRING" id="1774970.AUC70_01625"/>
<dbReference type="PANTHER" id="PTHR34001:SF3">
    <property type="entry name" value="BLL7405 PROTEIN"/>
    <property type="match status" value="1"/>
</dbReference>
<evidence type="ECO:0000256" key="4">
    <source>
        <dbReference type="ARBA" id="ARBA00023237"/>
    </source>
</evidence>
<dbReference type="InterPro" id="IPR020080">
    <property type="entry name" value="OM_adhesin/peptidase_omptin"/>
</dbReference>
<proteinExistence type="inferred from homology"/>
<dbReference type="PANTHER" id="PTHR34001">
    <property type="entry name" value="BLL7405 PROTEIN"/>
    <property type="match status" value="1"/>
</dbReference>
<dbReference type="GO" id="GO:0009279">
    <property type="term" value="C:cell outer membrane"/>
    <property type="evidence" value="ECO:0007669"/>
    <property type="project" value="UniProtKB-SubCell"/>
</dbReference>
<evidence type="ECO:0000259" key="6">
    <source>
        <dbReference type="Pfam" id="PF13505"/>
    </source>
</evidence>
<evidence type="ECO:0000256" key="2">
    <source>
        <dbReference type="ARBA" id="ARBA00022729"/>
    </source>
</evidence>